<reference evidence="2" key="1">
    <citation type="submission" date="2024-05" db="EMBL/GenBank/DDBJ databases">
        <title>Planctomycetes of the genus Singulisphaera possess chitinolytic capabilities.</title>
        <authorList>
            <person name="Ivanova A."/>
        </authorList>
    </citation>
    <scope>NUCLEOTIDE SEQUENCE</scope>
    <source>
        <strain evidence="2">Ch08T</strain>
    </source>
</reference>
<sequence length="271" mass="29936">MVCSLVKKGVLGAALGAGALFLVFGISAPSYVRTAFHKARHSAQDRIPTQFQIDRARDEVANLEPAIIENRETLARAEVDVEHLENEIASTQANLSVEKRELLSLRDSVKNGDYRLAGHVKYSPEEINANLASRLDHYKAVTRVLEEKEATLKARQKAVSAARLQMTNLVTAKRNLLTKLEGIEAKLRMIEATQGKNEFNFDDSALSRAKQTISDLEKRLEVKARVAEIEGRFSDGGLPVLEPGRDVVREIDTEFGTPVKGTETKTGDKSL</sequence>
<feature type="coiled-coil region" evidence="1">
    <location>
        <begin position="67"/>
        <end position="101"/>
    </location>
</feature>
<keyword evidence="1" id="KW-0175">Coiled coil</keyword>
<organism evidence="2">
    <name type="scientific">Singulisphaera sp. Ch08</name>
    <dbReference type="NCBI Taxonomy" id="3120278"/>
    <lineage>
        <taxon>Bacteria</taxon>
        <taxon>Pseudomonadati</taxon>
        <taxon>Planctomycetota</taxon>
        <taxon>Planctomycetia</taxon>
        <taxon>Isosphaerales</taxon>
        <taxon>Isosphaeraceae</taxon>
        <taxon>Singulisphaera</taxon>
    </lineage>
</organism>
<evidence type="ECO:0008006" key="3">
    <source>
        <dbReference type="Google" id="ProtNLM"/>
    </source>
</evidence>
<dbReference type="RefSeq" id="WP_406694496.1">
    <property type="nucleotide sequence ID" value="NZ_CP155447.1"/>
</dbReference>
<proteinExistence type="predicted"/>
<protein>
    <recommendedName>
        <fullName evidence="3">Chromosome partition protein Smc</fullName>
    </recommendedName>
</protein>
<evidence type="ECO:0000256" key="1">
    <source>
        <dbReference type="SAM" id="Coils"/>
    </source>
</evidence>
<name>A0AAU7C9E6_9BACT</name>
<accession>A0AAU7C9E6</accession>
<gene>
    <name evidence="2" type="ORF">V5E97_25820</name>
</gene>
<evidence type="ECO:0000313" key="2">
    <source>
        <dbReference type="EMBL" id="XBH01750.1"/>
    </source>
</evidence>
<dbReference type="AlphaFoldDB" id="A0AAU7C9E6"/>
<dbReference type="EMBL" id="CP155447">
    <property type="protein sequence ID" value="XBH01750.1"/>
    <property type="molecule type" value="Genomic_DNA"/>
</dbReference>
<feature type="coiled-coil region" evidence="1">
    <location>
        <begin position="173"/>
        <end position="226"/>
    </location>
</feature>